<feature type="domain" description="VTT" evidence="8">
    <location>
        <begin position="31"/>
        <end position="158"/>
    </location>
</feature>
<feature type="transmembrane region" description="Helical" evidence="7">
    <location>
        <begin position="138"/>
        <end position="163"/>
    </location>
</feature>
<sequence length="232" mass="24125">MPHVDLPVLGGWVLVAVFTFVVLDALLPFMPGETAVVASGVAVAEYGRGPLAVLAVLAAATAGVLGGDLLAYRLGGRSGPAVTRRLRRGNRGAALHDQVVSVMRRHGPFLLVFGRYLPGVRSVTAYTAGMVRFALPRFVTFTLVGGLLWTGQALLLGYLGGVAFAGSPFAGLCAGWLAAALLSGAALLGRRLLSPARGRTERPDRATTAENSAREVAQGAVQEAAASIRLRR</sequence>
<evidence type="ECO:0000259" key="8">
    <source>
        <dbReference type="Pfam" id="PF09335"/>
    </source>
</evidence>
<feature type="transmembrane region" description="Helical" evidence="7">
    <location>
        <begin position="12"/>
        <end position="31"/>
    </location>
</feature>
<keyword evidence="5 7" id="KW-1133">Transmembrane helix</keyword>
<protein>
    <submittedName>
        <fullName evidence="9">DedA family protein</fullName>
    </submittedName>
</protein>
<reference evidence="10" key="1">
    <citation type="journal article" date="2019" name="Int. J. Syst. Evol. Microbiol.">
        <title>The Global Catalogue of Microorganisms (GCM) 10K type strain sequencing project: providing services to taxonomists for standard genome sequencing and annotation.</title>
        <authorList>
            <consortium name="The Broad Institute Genomics Platform"/>
            <consortium name="The Broad Institute Genome Sequencing Center for Infectious Disease"/>
            <person name="Wu L."/>
            <person name="Ma J."/>
        </authorList>
    </citation>
    <scope>NUCLEOTIDE SEQUENCE [LARGE SCALE GENOMIC DNA]</scope>
    <source>
        <strain evidence="10">CCM 7526</strain>
    </source>
</reference>
<evidence type="ECO:0000256" key="6">
    <source>
        <dbReference type="ARBA" id="ARBA00023136"/>
    </source>
</evidence>
<keyword evidence="6 7" id="KW-0472">Membrane</keyword>
<dbReference type="RefSeq" id="WP_317791863.1">
    <property type="nucleotide sequence ID" value="NZ_AP028461.1"/>
</dbReference>
<dbReference type="PANTHER" id="PTHR30353">
    <property type="entry name" value="INNER MEMBRANE PROTEIN DEDA-RELATED"/>
    <property type="match status" value="1"/>
</dbReference>
<evidence type="ECO:0000256" key="7">
    <source>
        <dbReference type="RuleBase" id="RU367016"/>
    </source>
</evidence>
<feature type="transmembrane region" description="Helical" evidence="7">
    <location>
        <begin position="169"/>
        <end position="189"/>
    </location>
</feature>
<keyword evidence="4 7" id="KW-0812">Transmembrane</keyword>
<feature type="transmembrane region" description="Helical" evidence="7">
    <location>
        <begin position="51"/>
        <end position="75"/>
    </location>
</feature>
<gene>
    <name evidence="9" type="ORF">ACFQ5G_48895</name>
</gene>
<organism evidence="9 10">
    <name type="scientific">Actinoplanes sichuanensis</name>
    <dbReference type="NCBI Taxonomy" id="512349"/>
    <lineage>
        <taxon>Bacteria</taxon>
        <taxon>Bacillati</taxon>
        <taxon>Actinomycetota</taxon>
        <taxon>Actinomycetes</taxon>
        <taxon>Micromonosporales</taxon>
        <taxon>Micromonosporaceae</taxon>
        <taxon>Actinoplanes</taxon>
    </lineage>
</organism>
<evidence type="ECO:0000256" key="3">
    <source>
        <dbReference type="ARBA" id="ARBA00022475"/>
    </source>
</evidence>
<dbReference type="InterPro" id="IPR032816">
    <property type="entry name" value="VTT_dom"/>
</dbReference>
<comment type="subcellular location">
    <subcellularLocation>
        <location evidence="1 7">Cell membrane</location>
        <topology evidence="1 7">Multi-pass membrane protein</topology>
    </subcellularLocation>
</comment>
<keyword evidence="10" id="KW-1185">Reference proteome</keyword>
<comment type="caution">
    <text evidence="9">The sequence shown here is derived from an EMBL/GenBank/DDBJ whole genome shotgun (WGS) entry which is preliminary data.</text>
</comment>
<comment type="similarity">
    <text evidence="2 7">Belongs to the DedA family.</text>
</comment>
<dbReference type="EMBL" id="JBHTMK010000065">
    <property type="protein sequence ID" value="MFD1373300.1"/>
    <property type="molecule type" value="Genomic_DNA"/>
</dbReference>
<dbReference type="Proteomes" id="UP001597183">
    <property type="component" value="Unassembled WGS sequence"/>
</dbReference>
<dbReference type="Pfam" id="PF09335">
    <property type="entry name" value="VTT_dom"/>
    <property type="match status" value="1"/>
</dbReference>
<evidence type="ECO:0000313" key="9">
    <source>
        <dbReference type="EMBL" id="MFD1373300.1"/>
    </source>
</evidence>
<evidence type="ECO:0000256" key="2">
    <source>
        <dbReference type="ARBA" id="ARBA00010792"/>
    </source>
</evidence>
<proteinExistence type="inferred from homology"/>
<evidence type="ECO:0000256" key="1">
    <source>
        <dbReference type="ARBA" id="ARBA00004651"/>
    </source>
</evidence>
<keyword evidence="3 7" id="KW-1003">Cell membrane</keyword>
<evidence type="ECO:0000313" key="10">
    <source>
        <dbReference type="Proteomes" id="UP001597183"/>
    </source>
</evidence>
<dbReference type="InterPro" id="IPR032818">
    <property type="entry name" value="DedA-like"/>
</dbReference>
<evidence type="ECO:0000256" key="5">
    <source>
        <dbReference type="ARBA" id="ARBA00022989"/>
    </source>
</evidence>
<evidence type="ECO:0000256" key="4">
    <source>
        <dbReference type="ARBA" id="ARBA00022692"/>
    </source>
</evidence>
<name>A0ABW4ARH5_9ACTN</name>
<dbReference type="PANTHER" id="PTHR30353:SF0">
    <property type="entry name" value="TRANSMEMBRANE PROTEIN"/>
    <property type="match status" value="1"/>
</dbReference>
<accession>A0ABW4ARH5</accession>